<dbReference type="HOGENOM" id="CLU_620975_0_0_0"/>
<dbReference type="GO" id="GO:0016042">
    <property type="term" value="P:lipid catabolic process"/>
    <property type="evidence" value="ECO:0007669"/>
    <property type="project" value="InterPro"/>
</dbReference>
<sequence length="404" mass="43444">MLPTLPLRTLRPLCLSATLAASALGWAQTGNLVSAELISTFAASDIATSAQAAANGTALPEAQVDVEAFLVEYTSVDRNGDDVIITAQLFLPAEVLEPMRYIFGPGTTGLVDRCAPSRELTDGVVISNYLTYGSAMAALGVPTLLPDYLGLGDPERIQPYMSSRDEAHVMLDGARALEQFLAERRPEAPEGPVFFGGYSRGGHASLAGADLWAEYAPDVELAGVIGYGSSADLEALLRDWQVAAPYIVFVMSRLYPEIDPAEILVPYYAENLFAEVTENCVDGIQRNFPREPEALFQPDFIAALYGEGLAEAFPAFHAALEENKPGLAGHGVPVKLTQGENDTVVRLSSQNRYVDELCATGATVHYPIYEGVLHDTRWVAMEATLAWMRALTVGQTPPNDCAAQ</sequence>
<proteinExistence type="predicted"/>
<evidence type="ECO:0000256" key="1">
    <source>
        <dbReference type="SAM" id="SignalP"/>
    </source>
</evidence>
<feature type="chain" id="PRO_5003094602" evidence="1">
    <location>
        <begin position="28"/>
        <end position="404"/>
    </location>
</feature>
<keyword evidence="3" id="KW-1185">Reference proteome</keyword>
<dbReference type="KEGG" id="tra:Trad_1099"/>
<evidence type="ECO:0000313" key="3">
    <source>
        <dbReference type="Proteomes" id="UP000000379"/>
    </source>
</evidence>
<accession>D7CVJ8</accession>
<keyword evidence="1" id="KW-0732">Signal</keyword>
<dbReference type="SUPFAM" id="SSF53474">
    <property type="entry name" value="alpha/beta-Hydrolases"/>
    <property type="match status" value="1"/>
</dbReference>
<dbReference type="PIRSF" id="PIRSF029171">
    <property type="entry name" value="Esterase_LipA"/>
    <property type="match status" value="1"/>
</dbReference>
<dbReference type="PANTHER" id="PTHR34853">
    <property type="match status" value="1"/>
</dbReference>
<dbReference type="EMBL" id="CP002049">
    <property type="protein sequence ID" value="ADI14226.1"/>
    <property type="molecule type" value="Genomic_DNA"/>
</dbReference>
<reference evidence="2 3" key="2">
    <citation type="journal article" date="2011" name="Stand. Genomic Sci.">
        <title>Complete genome sequence of Truepera radiovictrix type strain (RQ-24).</title>
        <authorList>
            <person name="Ivanova N."/>
            <person name="Rohde C."/>
            <person name="Munk C."/>
            <person name="Nolan M."/>
            <person name="Lucas S."/>
            <person name="Del Rio T.G."/>
            <person name="Tice H."/>
            <person name="Deshpande S."/>
            <person name="Cheng J.F."/>
            <person name="Tapia R."/>
            <person name="Han C."/>
            <person name="Goodwin L."/>
            <person name="Pitluck S."/>
            <person name="Liolios K."/>
            <person name="Mavromatis K."/>
            <person name="Mikhailova N."/>
            <person name="Pati A."/>
            <person name="Chen A."/>
            <person name="Palaniappan K."/>
            <person name="Land M."/>
            <person name="Hauser L."/>
            <person name="Chang Y.J."/>
            <person name="Jeffries C.D."/>
            <person name="Brambilla E."/>
            <person name="Rohde M."/>
            <person name="Goker M."/>
            <person name="Tindall B.J."/>
            <person name="Woyke T."/>
            <person name="Bristow J."/>
            <person name="Eisen J.A."/>
            <person name="Markowitz V."/>
            <person name="Hugenholtz P."/>
            <person name="Kyrpides N.C."/>
            <person name="Klenk H.P."/>
            <person name="Lapidus A."/>
        </authorList>
    </citation>
    <scope>NUCLEOTIDE SEQUENCE [LARGE SCALE GENOMIC DNA]</scope>
    <source>
        <strain evidence="3">DSM 17093 / CIP 108686 / LMG 22925 / RQ-24</strain>
    </source>
</reference>
<feature type="signal peptide" evidence="1">
    <location>
        <begin position="1"/>
        <end position="27"/>
    </location>
</feature>
<protein>
    <submittedName>
        <fullName evidence="2">Secretory lipase</fullName>
    </submittedName>
</protein>
<name>D7CVJ8_TRURR</name>
<dbReference type="RefSeq" id="WP_013177597.1">
    <property type="nucleotide sequence ID" value="NC_014221.1"/>
</dbReference>
<dbReference type="eggNOG" id="COG2267">
    <property type="taxonomic scope" value="Bacteria"/>
</dbReference>
<dbReference type="ESTHER" id="trurr-d7cvj8">
    <property type="family name" value="Fungal-Bact_LIP"/>
</dbReference>
<dbReference type="OrthoDB" id="60232at2"/>
<organism evidence="2 3">
    <name type="scientific">Truepera radiovictrix (strain DSM 17093 / CIP 108686 / LMG 22925 / RQ-24)</name>
    <dbReference type="NCBI Taxonomy" id="649638"/>
    <lineage>
        <taxon>Bacteria</taxon>
        <taxon>Thermotogati</taxon>
        <taxon>Deinococcota</taxon>
        <taxon>Deinococci</taxon>
        <taxon>Trueperales</taxon>
        <taxon>Trueperaceae</taxon>
        <taxon>Truepera</taxon>
    </lineage>
</organism>
<dbReference type="PANTHER" id="PTHR34853:SF1">
    <property type="entry name" value="LIPASE 5"/>
    <property type="match status" value="1"/>
</dbReference>
<reference evidence="3" key="1">
    <citation type="submission" date="2010-05" db="EMBL/GenBank/DDBJ databases">
        <title>The complete genome of Truepera radiovictris DSM 17093.</title>
        <authorList>
            <consortium name="US DOE Joint Genome Institute (JGI-PGF)"/>
            <person name="Lucas S."/>
            <person name="Copeland A."/>
            <person name="Lapidus A."/>
            <person name="Glavina del Rio T."/>
            <person name="Dalin E."/>
            <person name="Tice H."/>
            <person name="Bruce D."/>
            <person name="Goodwin L."/>
            <person name="Pitluck S."/>
            <person name="Kyrpides N."/>
            <person name="Mavromatis K."/>
            <person name="Ovchinnikova G."/>
            <person name="Munk A.C."/>
            <person name="Detter J.C."/>
            <person name="Han C."/>
            <person name="Tapia R."/>
            <person name="Land M."/>
            <person name="Hauser L."/>
            <person name="Markowitz V."/>
            <person name="Cheng J.-F."/>
            <person name="Hugenholtz P."/>
            <person name="Woyke T."/>
            <person name="Wu D."/>
            <person name="Tindall B."/>
            <person name="Pomrenke H.G."/>
            <person name="Brambilla E."/>
            <person name="Klenk H.-P."/>
            <person name="Eisen J.A."/>
        </authorList>
    </citation>
    <scope>NUCLEOTIDE SEQUENCE [LARGE SCALE GENOMIC DNA]</scope>
    <source>
        <strain evidence="3">DSM 17093 / CIP 108686 / LMG 22925 / RQ-24</strain>
    </source>
</reference>
<evidence type="ECO:0000313" key="2">
    <source>
        <dbReference type="EMBL" id="ADI14226.1"/>
    </source>
</evidence>
<gene>
    <name evidence="2" type="ordered locus">Trad_1099</name>
</gene>
<dbReference type="AlphaFoldDB" id="D7CVJ8"/>
<dbReference type="InterPro" id="IPR029058">
    <property type="entry name" value="AB_hydrolase_fold"/>
</dbReference>
<dbReference type="Pfam" id="PF03583">
    <property type="entry name" value="LIP"/>
    <property type="match status" value="1"/>
</dbReference>
<dbReference type="GO" id="GO:0004806">
    <property type="term" value="F:triacylglycerol lipase activity"/>
    <property type="evidence" value="ECO:0007669"/>
    <property type="project" value="InterPro"/>
</dbReference>
<dbReference type="InterPro" id="IPR005152">
    <property type="entry name" value="Lipase_secreted"/>
</dbReference>
<dbReference type="Gene3D" id="3.40.50.1820">
    <property type="entry name" value="alpha/beta hydrolase"/>
    <property type="match status" value="2"/>
</dbReference>
<dbReference type="Proteomes" id="UP000000379">
    <property type="component" value="Chromosome"/>
</dbReference>